<accession>A0ABC8BMX0</accession>
<dbReference type="RefSeq" id="WP_084745150.1">
    <property type="nucleotide sequence ID" value="NZ_CP020563.1"/>
</dbReference>
<sequence>MTATATTVRADCAADPAGALTFDLAPAAAPGPEAVLLLRRRGAAGSRPGGTVRLPLSRSAPGRLRAVLPHSTVLPEGRWDAYVEEPGTERTLTVEPGLRDLRALVDRTPATGTATISSRVPYPTLDGRLAVRCWLRAPHAEAGAVRLGPSGMTVEGVLYGVTAGEGAVVEARLPGDPAQLHRVPLTASGGPGGFAFTLPYAPLVTAPVREEQLRQLWLVPSAGADAVRISRILDDVWSRKKSFVYPGRPAADGVSAAPCYTDDNDLCVRLTPGDPAAA</sequence>
<dbReference type="Proteomes" id="UP000192251">
    <property type="component" value="Chromosome"/>
</dbReference>
<dbReference type="AlphaFoldDB" id="A0ABC8BMX0"/>
<organism evidence="1 2">
    <name type="scientific">Kitasatospora albolonga</name>
    <dbReference type="NCBI Taxonomy" id="68173"/>
    <lineage>
        <taxon>Bacteria</taxon>
        <taxon>Bacillati</taxon>
        <taxon>Actinomycetota</taxon>
        <taxon>Actinomycetes</taxon>
        <taxon>Kitasatosporales</taxon>
        <taxon>Streptomycetaceae</taxon>
        <taxon>Kitasatospora</taxon>
    </lineage>
</organism>
<name>A0ABC8BMX0_9ACTN</name>
<keyword evidence="1" id="KW-0808">Transferase</keyword>
<evidence type="ECO:0000313" key="2">
    <source>
        <dbReference type="Proteomes" id="UP000192251"/>
    </source>
</evidence>
<proteinExistence type="predicted"/>
<keyword evidence="2" id="KW-1185">Reference proteome</keyword>
<evidence type="ECO:0000313" key="1">
    <source>
        <dbReference type="EMBL" id="ARF71774.1"/>
    </source>
</evidence>
<reference evidence="1 2" key="1">
    <citation type="submission" date="2017-04" db="EMBL/GenBank/DDBJ databases">
        <title>The complete genome sequence of Streptomyces albolongus YIM 101047, the producer of novel bafilomycins and novel odoriferous sesquiterpenoids.</title>
        <authorList>
            <person name="Yin M."/>
            <person name="Jiang Y."/>
        </authorList>
    </citation>
    <scope>NUCLEOTIDE SEQUENCE [LARGE SCALE GENOMIC DNA]</scope>
    <source>
        <strain evidence="1 2">YIM 101047</strain>
    </source>
</reference>
<gene>
    <name evidence="1" type="ORF">B7C62_05525</name>
</gene>
<dbReference type="EMBL" id="CP020563">
    <property type="protein sequence ID" value="ARF71774.1"/>
    <property type="molecule type" value="Genomic_DNA"/>
</dbReference>
<dbReference type="GO" id="GO:0016740">
    <property type="term" value="F:transferase activity"/>
    <property type="evidence" value="ECO:0007669"/>
    <property type="project" value="UniProtKB-KW"/>
</dbReference>
<protein>
    <submittedName>
        <fullName evidence="1">Transferase</fullName>
    </submittedName>
</protein>
<dbReference type="KEGG" id="kab:B7C62_05525"/>